<protein>
    <recommendedName>
        <fullName evidence="3">4Fe-4S ferredoxin-type domain-containing protein</fullName>
    </recommendedName>
</protein>
<name>A0ABQ5YIC4_9NEIS</name>
<proteinExistence type="predicted"/>
<keyword evidence="2" id="KW-1185">Reference proteome</keyword>
<evidence type="ECO:0000313" key="2">
    <source>
        <dbReference type="Proteomes" id="UP001156706"/>
    </source>
</evidence>
<reference evidence="2" key="1">
    <citation type="journal article" date="2019" name="Int. J. Syst. Evol. Microbiol.">
        <title>The Global Catalogue of Microorganisms (GCM) 10K type strain sequencing project: providing services to taxonomists for standard genome sequencing and annotation.</title>
        <authorList>
            <consortium name="The Broad Institute Genomics Platform"/>
            <consortium name="The Broad Institute Genome Sequencing Center for Infectious Disease"/>
            <person name="Wu L."/>
            <person name="Ma J."/>
        </authorList>
    </citation>
    <scope>NUCLEOTIDE SEQUENCE [LARGE SCALE GENOMIC DNA]</scope>
    <source>
        <strain evidence="2">NBRC 110044</strain>
    </source>
</reference>
<dbReference type="EMBL" id="BSOG01000005">
    <property type="protein sequence ID" value="GLR14766.1"/>
    <property type="molecule type" value="Genomic_DNA"/>
</dbReference>
<evidence type="ECO:0008006" key="3">
    <source>
        <dbReference type="Google" id="ProtNLM"/>
    </source>
</evidence>
<accession>A0ABQ5YIC4</accession>
<comment type="caution">
    <text evidence="1">The sequence shown here is derived from an EMBL/GenBank/DDBJ whole genome shotgun (WGS) entry which is preliminary data.</text>
</comment>
<organism evidence="1 2">
    <name type="scientific">Chitinimonas prasina</name>
    <dbReference type="NCBI Taxonomy" id="1434937"/>
    <lineage>
        <taxon>Bacteria</taxon>
        <taxon>Pseudomonadati</taxon>
        <taxon>Pseudomonadota</taxon>
        <taxon>Betaproteobacteria</taxon>
        <taxon>Neisseriales</taxon>
        <taxon>Chitinibacteraceae</taxon>
        <taxon>Chitinimonas</taxon>
    </lineage>
</organism>
<evidence type="ECO:0000313" key="1">
    <source>
        <dbReference type="EMBL" id="GLR14766.1"/>
    </source>
</evidence>
<sequence length="122" mass="13127">MQRPLKHYAAGMVQTVYQIIHLHTKAPAKPAWGEPCNGCGVCCAAEPCPVGQRIFGLRQGACPALVWQAQAGRYGCGLLLQPGRHLPYLPTPLHGLARRWFARRIAAGQGCDSDAEVGDQAP</sequence>
<gene>
    <name evidence="1" type="ORF">GCM10007907_35560</name>
</gene>
<dbReference type="Proteomes" id="UP001156706">
    <property type="component" value="Unassembled WGS sequence"/>
</dbReference>